<organism evidence="1 2">
    <name type="scientific">Chromohalobacter marismortui</name>
    <dbReference type="NCBI Taxonomy" id="42055"/>
    <lineage>
        <taxon>Bacteria</taxon>
        <taxon>Pseudomonadati</taxon>
        <taxon>Pseudomonadota</taxon>
        <taxon>Gammaproteobacteria</taxon>
        <taxon>Oceanospirillales</taxon>
        <taxon>Halomonadaceae</taxon>
        <taxon>Chromohalobacter</taxon>
    </lineage>
</organism>
<gene>
    <name evidence="1" type="ORF">C8E00_102466</name>
</gene>
<evidence type="ECO:0000313" key="2">
    <source>
        <dbReference type="Proteomes" id="UP000295380"/>
    </source>
</evidence>
<name>A0A4V3F453_9GAMM</name>
<proteinExistence type="predicted"/>
<dbReference type="AlphaFoldDB" id="A0A4V3F453"/>
<reference evidence="1 2" key="1">
    <citation type="submission" date="2019-03" db="EMBL/GenBank/DDBJ databases">
        <title>Genomic Encyclopedia of Type Strains, Phase IV (KMG-IV): sequencing the most valuable type-strain genomes for metagenomic binning, comparative biology and taxonomic classification.</title>
        <authorList>
            <person name="Goeker M."/>
        </authorList>
    </citation>
    <scope>NUCLEOTIDE SEQUENCE [LARGE SCALE GENOMIC DNA]</scope>
    <source>
        <strain evidence="1 2">DSM 6770</strain>
    </source>
</reference>
<dbReference type="InterPro" id="IPR022050">
    <property type="entry name" value="T_hemolysin"/>
</dbReference>
<protein>
    <submittedName>
        <fullName evidence="1">Thermostable hemolysin</fullName>
    </submittedName>
</protein>
<keyword evidence="2" id="KW-1185">Reference proteome</keyword>
<dbReference type="RefSeq" id="WP_133695531.1">
    <property type="nucleotide sequence ID" value="NZ_SOBR01000002.1"/>
</dbReference>
<dbReference type="EMBL" id="SOBR01000002">
    <property type="protein sequence ID" value="TDU23966.1"/>
    <property type="molecule type" value="Genomic_DNA"/>
</dbReference>
<dbReference type="Proteomes" id="UP000295380">
    <property type="component" value="Unassembled WGS sequence"/>
</dbReference>
<dbReference type="Pfam" id="PF12261">
    <property type="entry name" value="T_hemolysin"/>
    <property type="match status" value="1"/>
</dbReference>
<dbReference type="OrthoDB" id="7432757at2"/>
<sequence length="230" mass="25598">MHEPRSPRFTSVARPPHVWREADIAERTTLEAFIADGYARQHGATLTHFQPRLFGLWCDEELQAALGLCHAGHASLFLERYLEAPIERRLAEVAGVPCIARHQVIEVGNLVTLRPGLLRPLIVMLIGTLIDEGMQWLTFTATIQVRNAFHRLGLEAWPLAEADPARLGQQRHAWGRYYTHAPQVMGGDLRRAWQLLGSGAPNQAIVTPPPARWTGMRSGETSVSIAQARG</sequence>
<accession>A0A4V3F453</accession>
<comment type="caution">
    <text evidence="1">The sequence shown here is derived from an EMBL/GenBank/DDBJ whole genome shotgun (WGS) entry which is preliminary data.</text>
</comment>
<evidence type="ECO:0000313" key="1">
    <source>
        <dbReference type="EMBL" id="TDU23966.1"/>
    </source>
</evidence>